<dbReference type="SUPFAM" id="SSF51445">
    <property type="entry name" value="(Trans)glycosidases"/>
    <property type="match status" value="1"/>
</dbReference>
<evidence type="ECO:0000256" key="4">
    <source>
        <dbReference type="ARBA" id="ARBA00012732"/>
    </source>
</evidence>
<evidence type="ECO:0000256" key="2">
    <source>
        <dbReference type="ARBA" id="ARBA00004613"/>
    </source>
</evidence>
<dbReference type="EC" id="3.2.1.17" evidence="4 12"/>
<dbReference type="InterPro" id="IPR008270">
    <property type="entry name" value="Glyco_hydro_25_AS"/>
</dbReference>
<keyword evidence="9" id="KW-1015">Disulfide bond</keyword>
<dbReference type="GO" id="GO:0009253">
    <property type="term" value="P:peptidoglycan catabolic process"/>
    <property type="evidence" value="ECO:0007669"/>
    <property type="project" value="InterPro"/>
</dbReference>
<evidence type="ECO:0000256" key="14">
    <source>
        <dbReference type="SAM" id="SignalP"/>
    </source>
</evidence>
<dbReference type="SMART" id="SM00641">
    <property type="entry name" value="Glyco_25"/>
    <property type="match status" value="1"/>
</dbReference>
<evidence type="ECO:0000256" key="8">
    <source>
        <dbReference type="ARBA" id="ARBA00022801"/>
    </source>
</evidence>
<evidence type="ECO:0000256" key="13">
    <source>
        <dbReference type="SAM" id="MobiDB-lite"/>
    </source>
</evidence>
<dbReference type="PANTHER" id="PTHR34135:SF2">
    <property type="entry name" value="LYSOZYME"/>
    <property type="match status" value="1"/>
</dbReference>
<dbReference type="InterPro" id="IPR017853">
    <property type="entry name" value="GH"/>
</dbReference>
<dbReference type="InterPro" id="IPR006311">
    <property type="entry name" value="TAT_signal"/>
</dbReference>
<dbReference type="PROSITE" id="PS51318">
    <property type="entry name" value="TAT"/>
    <property type="match status" value="1"/>
</dbReference>
<reference evidence="15" key="1">
    <citation type="submission" date="2023-02" db="EMBL/GenBank/DDBJ databases">
        <title>Kitasatospora phosalacinea NBRC 14362.</title>
        <authorList>
            <person name="Ichikawa N."/>
            <person name="Sato H."/>
            <person name="Tonouchi N."/>
        </authorList>
    </citation>
    <scope>NUCLEOTIDE SEQUENCE</scope>
    <source>
        <strain evidence="15">NBRC 14362</strain>
    </source>
</reference>
<comment type="subcellular location">
    <subcellularLocation>
        <location evidence="2">Secreted</location>
    </subcellularLocation>
</comment>
<dbReference type="GO" id="GO:0003796">
    <property type="term" value="F:lysozyme activity"/>
    <property type="evidence" value="ECO:0007669"/>
    <property type="project" value="UniProtKB-EC"/>
</dbReference>
<evidence type="ECO:0000256" key="1">
    <source>
        <dbReference type="ARBA" id="ARBA00000632"/>
    </source>
</evidence>
<accession>A0A9W6PMH8</accession>
<evidence type="ECO:0000256" key="6">
    <source>
        <dbReference type="ARBA" id="ARBA00022529"/>
    </source>
</evidence>
<evidence type="ECO:0000256" key="12">
    <source>
        <dbReference type="RuleBase" id="RU361176"/>
    </source>
</evidence>
<keyword evidence="14" id="KW-0732">Signal</keyword>
<dbReference type="GO" id="GO:0016998">
    <property type="term" value="P:cell wall macromolecule catabolic process"/>
    <property type="evidence" value="ECO:0007669"/>
    <property type="project" value="InterPro"/>
</dbReference>
<dbReference type="FunFam" id="3.20.20.80:FF:000060">
    <property type="entry name" value="Lysozyme M1"/>
    <property type="match status" value="1"/>
</dbReference>
<comment type="function">
    <text evidence="11">This enzyme has both lysozyme (acetylmuramidase) and diacetylmuramidase activities.</text>
</comment>
<protein>
    <recommendedName>
        <fullName evidence="4 12">Lysozyme</fullName>
        <ecNumber evidence="4 12">3.2.1.17</ecNumber>
    </recommendedName>
</protein>
<keyword evidence="10 12" id="KW-0326">Glycosidase</keyword>
<dbReference type="PANTHER" id="PTHR34135">
    <property type="entry name" value="LYSOZYME"/>
    <property type="match status" value="1"/>
</dbReference>
<dbReference type="RefSeq" id="WP_033253160.1">
    <property type="nucleotide sequence ID" value="NZ_BSRX01000041.1"/>
</dbReference>
<gene>
    <name evidence="15" type="ORF">Kpho01_56960</name>
</gene>
<dbReference type="GO" id="GO:0042742">
    <property type="term" value="P:defense response to bacterium"/>
    <property type="evidence" value="ECO:0007669"/>
    <property type="project" value="UniProtKB-KW"/>
</dbReference>
<dbReference type="InterPro" id="IPR002053">
    <property type="entry name" value="Glyco_hydro_25"/>
</dbReference>
<evidence type="ECO:0000256" key="3">
    <source>
        <dbReference type="ARBA" id="ARBA00010646"/>
    </source>
</evidence>
<evidence type="ECO:0000256" key="7">
    <source>
        <dbReference type="ARBA" id="ARBA00022638"/>
    </source>
</evidence>
<feature type="signal peptide" evidence="14">
    <location>
        <begin position="1"/>
        <end position="31"/>
    </location>
</feature>
<keyword evidence="6" id="KW-0929">Antimicrobial</keyword>
<organism evidence="15 16">
    <name type="scientific">Kitasatospora phosalacinea</name>
    <dbReference type="NCBI Taxonomy" id="2065"/>
    <lineage>
        <taxon>Bacteria</taxon>
        <taxon>Bacillati</taxon>
        <taxon>Actinomycetota</taxon>
        <taxon>Actinomycetes</taxon>
        <taxon>Kitasatosporales</taxon>
        <taxon>Streptomycetaceae</taxon>
        <taxon>Kitasatospora</taxon>
    </lineage>
</organism>
<dbReference type="Pfam" id="PF01183">
    <property type="entry name" value="Glyco_hydro_25"/>
    <property type="match status" value="1"/>
</dbReference>
<dbReference type="PROSITE" id="PS00953">
    <property type="entry name" value="GLYCOSYL_HYDROL_F25_1"/>
    <property type="match status" value="1"/>
</dbReference>
<feature type="region of interest" description="Disordered" evidence="13">
    <location>
        <begin position="37"/>
        <end position="74"/>
    </location>
</feature>
<name>A0A9W6PMH8_9ACTN</name>
<dbReference type="GO" id="GO:0031640">
    <property type="term" value="P:killing of cells of another organism"/>
    <property type="evidence" value="ECO:0007669"/>
    <property type="project" value="UniProtKB-KW"/>
</dbReference>
<dbReference type="OrthoDB" id="287365at2"/>
<dbReference type="GO" id="GO:0016052">
    <property type="term" value="P:carbohydrate catabolic process"/>
    <property type="evidence" value="ECO:0007669"/>
    <property type="project" value="TreeGrafter"/>
</dbReference>
<sequence length="297" mass="30950">MPASGTTRALRRAATAAATAALLAGTLGAVAAPAQAAKPATPPGFHPELDYAGSTVPAHEGRGNAQADAADTGATDTADTASTFAALAATQTKGMDVSGYQGNVAWSTAYANGGRFAYVKATEGTSYTNPYFAQQYNGSYSVGMIRGAYHFALPNVSSGATQAAYFVAHGGGWSKDGKTLPPALDIEYNPYGATCYGLSQAGMVSWIRDFSNTVHTKTGRYPVIYTTTNWWSTCTGNNSSFAATSPLWIARYSTAVGTLPAGWTYQTIWQYSDSGTLPGDQDYFNGALDRVQALANG</sequence>
<evidence type="ECO:0000313" key="16">
    <source>
        <dbReference type="Proteomes" id="UP001165143"/>
    </source>
</evidence>
<comment type="similarity">
    <text evidence="3 12">Belongs to the glycosyl hydrolase 25 family.</text>
</comment>
<evidence type="ECO:0000256" key="10">
    <source>
        <dbReference type="ARBA" id="ARBA00023295"/>
    </source>
</evidence>
<dbReference type="Gene3D" id="3.20.20.80">
    <property type="entry name" value="Glycosidases"/>
    <property type="match status" value="1"/>
</dbReference>
<evidence type="ECO:0000256" key="11">
    <source>
        <dbReference type="ARBA" id="ARBA00055588"/>
    </source>
</evidence>
<dbReference type="AlphaFoldDB" id="A0A9W6PMH8"/>
<evidence type="ECO:0000256" key="5">
    <source>
        <dbReference type="ARBA" id="ARBA00022525"/>
    </source>
</evidence>
<comment type="catalytic activity">
    <reaction evidence="1 12">
        <text>Hydrolysis of (1-&gt;4)-beta-linkages between N-acetylmuramic acid and N-acetyl-D-glucosamine residues in a peptidoglycan and between N-acetyl-D-glucosamine residues in chitodextrins.</text>
        <dbReference type="EC" id="3.2.1.17"/>
    </reaction>
</comment>
<feature type="compositionally biased region" description="Low complexity" evidence="13">
    <location>
        <begin position="65"/>
        <end position="74"/>
    </location>
</feature>
<dbReference type="EMBL" id="BSRX01000041">
    <property type="protein sequence ID" value="GLW57685.1"/>
    <property type="molecule type" value="Genomic_DNA"/>
</dbReference>
<dbReference type="InterPro" id="IPR018077">
    <property type="entry name" value="Glyco_hydro_fam25_subgr"/>
</dbReference>
<dbReference type="GO" id="GO:0005576">
    <property type="term" value="C:extracellular region"/>
    <property type="evidence" value="ECO:0007669"/>
    <property type="project" value="UniProtKB-SubCell"/>
</dbReference>
<keyword evidence="8 12" id="KW-0378">Hydrolase</keyword>
<evidence type="ECO:0000256" key="9">
    <source>
        <dbReference type="ARBA" id="ARBA00023157"/>
    </source>
</evidence>
<proteinExistence type="inferred from homology"/>
<dbReference type="Proteomes" id="UP001165143">
    <property type="component" value="Unassembled WGS sequence"/>
</dbReference>
<comment type="caution">
    <text evidence="15">The sequence shown here is derived from an EMBL/GenBank/DDBJ whole genome shotgun (WGS) entry which is preliminary data.</text>
</comment>
<evidence type="ECO:0000313" key="15">
    <source>
        <dbReference type="EMBL" id="GLW57685.1"/>
    </source>
</evidence>
<keyword evidence="7" id="KW-0081">Bacteriolytic enzyme</keyword>
<dbReference type="PROSITE" id="PS51904">
    <property type="entry name" value="GLYCOSYL_HYDROL_F25_2"/>
    <property type="match status" value="1"/>
</dbReference>
<keyword evidence="5" id="KW-0964">Secreted</keyword>
<feature type="chain" id="PRO_5040963373" description="Lysozyme" evidence="14">
    <location>
        <begin position="32"/>
        <end position="297"/>
    </location>
</feature>
<dbReference type="CDD" id="cd06412">
    <property type="entry name" value="GH25_CH-type"/>
    <property type="match status" value="1"/>
</dbReference>